<evidence type="ECO:0000256" key="10">
    <source>
        <dbReference type="PIRNR" id="PIRNR026671"/>
    </source>
</evidence>
<dbReference type="GO" id="GO:0008270">
    <property type="term" value="F:zinc ion binding"/>
    <property type="evidence" value="ECO:0007669"/>
    <property type="project" value="UniProtKB-UniRule"/>
</dbReference>
<dbReference type="Gene3D" id="3.30.1380.10">
    <property type="match status" value="1"/>
</dbReference>
<evidence type="ECO:0000256" key="7">
    <source>
        <dbReference type="ARBA" id="ARBA00023049"/>
    </source>
</evidence>
<protein>
    <recommendedName>
        <fullName evidence="9 10">D-alanyl-D-alanine dipeptidase</fullName>
        <shortName evidence="9 10">D-Ala-D-Ala dipeptidase</shortName>
        <ecNumber evidence="9 10">3.4.13.22</ecNumber>
    </recommendedName>
</protein>
<evidence type="ECO:0000256" key="2">
    <source>
        <dbReference type="ARBA" id="ARBA00022670"/>
    </source>
</evidence>
<evidence type="ECO:0000256" key="1">
    <source>
        <dbReference type="ARBA" id="ARBA00001362"/>
    </source>
</evidence>
<comment type="function">
    <text evidence="9 10">Catalyzes hydrolysis of the D-alanyl-D-alanine dipeptide.</text>
</comment>
<sequence length="234" mass="26746">MKVVNIFIDSLAFIFISVLLGVVVSGSVLAGQLPEGFCYVDEIIPEAVYDARYFTENNFVGEQIDGYLSPRIVLTVRAAKELTKVQSELVPFGLTLKIFDGYRPQRAVDHFVRWGRNVSDTRMKSIFYPSVDKKNLFRDGYIAKKSGHSRGSTVDLTIADKSTGSELDMGTIFDFFGPASWPENDSMDVQIRANRAFLRQLMINHSFKPLKEEWWHFTLDNEPYPDKYFNFVVN</sequence>
<organism evidence="11 12">
    <name type="scientific">Maridesulfovibrio ferrireducens</name>
    <dbReference type="NCBI Taxonomy" id="246191"/>
    <lineage>
        <taxon>Bacteria</taxon>
        <taxon>Pseudomonadati</taxon>
        <taxon>Thermodesulfobacteriota</taxon>
        <taxon>Desulfovibrionia</taxon>
        <taxon>Desulfovibrionales</taxon>
        <taxon>Desulfovibrionaceae</taxon>
        <taxon>Maridesulfovibrio</taxon>
    </lineage>
</organism>
<comment type="catalytic activity">
    <reaction evidence="1 9 10">
        <text>D-alanyl-D-alanine + H2O = 2 D-alanine</text>
        <dbReference type="Rhea" id="RHEA:20661"/>
        <dbReference type="ChEBI" id="CHEBI:15377"/>
        <dbReference type="ChEBI" id="CHEBI:57416"/>
        <dbReference type="ChEBI" id="CHEBI:57822"/>
        <dbReference type="EC" id="3.4.13.22"/>
    </reaction>
</comment>
<evidence type="ECO:0000313" key="11">
    <source>
        <dbReference type="EMBL" id="SDK91375.1"/>
    </source>
</evidence>
<feature type="site" description="Transition state stabilizer" evidence="9">
    <location>
        <position position="103"/>
    </location>
</feature>
<evidence type="ECO:0000256" key="4">
    <source>
        <dbReference type="ARBA" id="ARBA00022801"/>
    </source>
</evidence>
<keyword evidence="4 9" id="KW-0378">Hydrolase</keyword>
<comment type="similarity">
    <text evidence="9 10">Belongs to the peptidase M15D family.</text>
</comment>
<dbReference type="STRING" id="246191.SAMN05660337_1685"/>
<keyword evidence="7 9" id="KW-0482">Metalloprotease</keyword>
<dbReference type="InterPro" id="IPR009045">
    <property type="entry name" value="Zn_M74/Hedgehog-like"/>
</dbReference>
<dbReference type="EMBL" id="FNGA01000002">
    <property type="protein sequence ID" value="SDK91375.1"/>
    <property type="molecule type" value="Genomic_DNA"/>
</dbReference>
<dbReference type="GO" id="GO:0160237">
    <property type="term" value="F:D-Ala-D-Ala dipeptidase activity"/>
    <property type="evidence" value="ECO:0007669"/>
    <property type="project" value="UniProtKB-EC"/>
</dbReference>
<evidence type="ECO:0000256" key="8">
    <source>
        <dbReference type="ARBA" id="ARBA00023316"/>
    </source>
</evidence>
<dbReference type="GO" id="GO:0008237">
    <property type="term" value="F:metallopeptidase activity"/>
    <property type="evidence" value="ECO:0007669"/>
    <property type="project" value="UniProtKB-KW"/>
</dbReference>
<evidence type="ECO:0000256" key="6">
    <source>
        <dbReference type="ARBA" id="ARBA00022997"/>
    </source>
</evidence>
<dbReference type="Pfam" id="PF01427">
    <property type="entry name" value="Peptidase_M15"/>
    <property type="match status" value="1"/>
</dbReference>
<feature type="active site" description="Proton donor/acceptor" evidence="9">
    <location>
        <position position="213"/>
    </location>
</feature>
<feature type="binding site" evidence="9">
    <location>
        <position position="216"/>
    </location>
    <ligand>
        <name>Zn(2+)</name>
        <dbReference type="ChEBI" id="CHEBI:29105"/>
        <note>catalytic</note>
    </ligand>
</feature>
<dbReference type="RefSeq" id="WP_092160046.1">
    <property type="nucleotide sequence ID" value="NZ_FNGA01000002.1"/>
</dbReference>
<evidence type="ECO:0000256" key="9">
    <source>
        <dbReference type="HAMAP-Rule" id="MF_01924"/>
    </source>
</evidence>
<dbReference type="Proteomes" id="UP000199053">
    <property type="component" value="Unassembled WGS sequence"/>
</dbReference>
<reference evidence="12" key="1">
    <citation type="submission" date="2016-10" db="EMBL/GenBank/DDBJ databases">
        <authorList>
            <person name="Varghese N."/>
            <person name="Submissions S."/>
        </authorList>
    </citation>
    <scope>NUCLEOTIDE SEQUENCE [LARGE SCALE GENOMIC DNA]</scope>
    <source>
        <strain evidence="12">DSM 16995</strain>
    </source>
</reference>
<dbReference type="EC" id="3.4.13.22" evidence="9 10"/>
<dbReference type="AlphaFoldDB" id="A0A1G9FSR8"/>
<gene>
    <name evidence="11" type="ORF">SAMN05660337_1685</name>
</gene>
<dbReference type="OrthoDB" id="9801430at2"/>
<dbReference type="PANTHER" id="PTHR43126">
    <property type="entry name" value="D-ALANYL-D-ALANINE DIPEPTIDASE"/>
    <property type="match status" value="1"/>
</dbReference>
<dbReference type="SUPFAM" id="SSF55166">
    <property type="entry name" value="Hedgehog/DD-peptidase"/>
    <property type="match status" value="1"/>
</dbReference>
<evidence type="ECO:0000256" key="5">
    <source>
        <dbReference type="ARBA" id="ARBA00022833"/>
    </source>
</evidence>
<name>A0A1G9FSR8_9BACT</name>
<keyword evidence="6 9" id="KW-0224">Dipeptidase</keyword>
<keyword evidence="8 10" id="KW-0961">Cell wall biogenesis/degradation</keyword>
<dbReference type="PANTHER" id="PTHR43126:SF1">
    <property type="entry name" value="D-ALANYL-D-ALANINE DIPEPTIDASE"/>
    <property type="match status" value="1"/>
</dbReference>
<keyword evidence="2 9" id="KW-0645">Protease</keyword>
<dbReference type="GO" id="GO:0071555">
    <property type="term" value="P:cell wall organization"/>
    <property type="evidence" value="ECO:0007669"/>
    <property type="project" value="UniProtKB-KW"/>
</dbReference>
<dbReference type="CDD" id="cd14817">
    <property type="entry name" value="D-Ala-D-Ala_dipeptidase_VanX"/>
    <property type="match status" value="1"/>
</dbReference>
<dbReference type="InterPro" id="IPR000755">
    <property type="entry name" value="A_A_dipeptidase"/>
</dbReference>
<keyword evidence="12" id="KW-1185">Reference proteome</keyword>
<dbReference type="HAMAP" id="MF_01924">
    <property type="entry name" value="A_A_dipeptidase"/>
    <property type="match status" value="1"/>
</dbReference>
<feature type="binding site" evidence="9">
    <location>
        <position position="155"/>
    </location>
    <ligand>
        <name>Zn(2+)</name>
        <dbReference type="ChEBI" id="CHEBI:29105"/>
        <note>catalytic</note>
    </ligand>
</feature>
<dbReference type="GO" id="GO:0006508">
    <property type="term" value="P:proteolysis"/>
    <property type="evidence" value="ECO:0007669"/>
    <property type="project" value="UniProtKB-KW"/>
</dbReference>
<feature type="binding site" evidence="9">
    <location>
        <position position="148"/>
    </location>
    <ligand>
        <name>Zn(2+)</name>
        <dbReference type="ChEBI" id="CHEBI:29105"/>
        <note>catalytic</note>
    </ligand>
</feature>
<evidence type="ECO:0000313" key="12">
    <source>
        <dbReference type="Proteomes" id="UP000199053"/>
    </source>
</evidence>
<accession>A0A1G9FSR8</accession>
<keyword evidence="3 9" id="KW-0479">Metal-binding</keyword>
<keyword evidence="5 9" id="KW-0862">Zinc</keyword>
<evidence type="ECO:0000256" key="3">
    <source>
        <dbReference type="ARBA" id="ARBA00022723"/>
    </source>
</evidence>
<dbReference type="PIRSF" id="PIRSF026671">
    <property type="entry name" value="AA_dipeptidase"/>
    <property type="match status" value="1"/>
</dbReference>
<proteinExistence type="inferred from homology"/>
<comment type="cofactor">
    <cofactor evidence="9">
        <name>Zn(2+)</name>
        <dbReference type="ChEBI" id="CHEBI:29105"/>
    </cofactor>
    <text evidence="9">Binds 1 zinc ion per subunit.</text>
</comment>